<name>A0A1F5YS23_9BACT</name>
<dbReference type="Proteomes" id="UP000176665">
    <property type="component" value="Unassembled WGS sequence"/>
</dbReference>
<dbReference type="STRING" id="1798371.A2W14_00210"/>
<dbReference type="EMBL" id="MFJA01000046">
    <property type="protein sequence ID" value="OGG02915.1"/>
    <property type="molecule type" value="Genomic_DNA"/>
</dbReference>
<proteinExistence type="predicted"/>
<comment type="caution">
    <text evidence="1">The sequence shown here is derived from an EMBL/GenBank/DDBJ whole genome shotgun (WGS) entry which is preliminary data.</text>
</comment>
<evidence type="ECO:0000313" key="2">
    <source>
        <dbReference type="Proteomes" id="UP000176665"/>
    </source>
</evidence>
<sequence>MSPINLTKLLKKYKSGWVAVSSDYSHVVAHAKKFIELQKIVKDRKDVVVIQAFENYYNYLS</sequence>
<dbReference type="AlphaFoldDB" id="A0A1F5YS23"/>
<evidence type="ECO:0000313" key="1">
    <source>
        <dbReference type="EMBL" id="OGG02915.1"/>
    </source>
</evidence>
<organism evidence="1 2">
    <name type="scientific">Candidatus Gottesmanbacteria bacterium RBG_16_37_8</name>
    <dbReference type="NCBI Taxonomy" id="1798371"/>
    <lineage>
        <taxon>Bacteria</taxon>
        <taxon>Candidatus Gottesmaniibacteriota</taxon>
    </lineage>
</organism>
<protein>
    <submittedName>
        <fullName evidence="1">Uncharacterized protein</fullName>
    </submittedName>
</protein>
<accession>A0A1F5YS23</accession>
<reference evidence="1 2" key="1">
    <citation type="journal article" date="2016" name="Nat. Commun.">
        <title>Thousands of microbial genomes shed light on interconnected biogeochemical processes in an aquifer system.</title>
        <authorList>
            <person name="Anantharaman K."/>
            <person name="Brown C.T."/>
            <person name="Hug L.A."/>
            <person name="Sharon I."/>
            <person name="Castelle C.J."/>
            <person name="Probst A.J."/>
            <person name="Thomas B.C."/>
            <person name="Singh A."/>
            <person name="Wilkins M.J."/>
            <person name="Karaoz U."/>
            <person name="Brodie E.L."/>
            <person name="Williams K.H."/>
            <person name="Hubbard S.S."/>
            <person name="Banfield J.F."/>
        </authorList>
    </citation>
    <scope>NUCLEOTIDE SEQUENCE [LARGE SCALE GENOMIC DNA]</scope>
</reference>
<gene>
    <name evidence="1" type="ORF">A2W14_00210</name>
</gene>